<dbReference type="PANTHER" id="PTHR30411">
    <property type="entry name" value="CYTOPLASMIC PROTEIN"/>
    <property type="match status" value="1"/>
</dbReference>
<evidence type="ECO:0000256" key="2">
    <source>
        <dbReference type="ARBA" id="ARBA00022917"/>
    </source>
</evidence>
<dbReference type="NCBIfam" id="TIGR00011">
    <property type="entry name" value="YbaK_EbsC"/>
    <property type="match status" value="1"/>
</dbReference>
<keyword evidence="2 4" id="KW-0648">Protein biosynthesis</keyword>
<dbReference type="PANTHER" id="PTHR30411:SF0">
    <property type="entry name" value="CYS-TRNA(PRO)_CYS-TRNA(CYS) DEACYLASE YBAK"/>
    <property type="match status" value="1"/>
</dbReference>
<evidence type="ECO:0000259" key="5">
    <source>
        <dbReference type="Pfam" id="PF04073"/>
    </source>
</evidence>
<sequence length="168" mass="18023">MAFNAAPHFSLMAKTTPATLILKRSGIVFALHEYAYNPEADQRGVQAAEALNLPPDCVLKTLMTEIDGKPYCVIIPSDKQISMKKLAHAVQGKTAKMMSIPAAERSTGYHVGGISPFGQKRAVPTLLAQEALYHPTIYINAGHRGLLASLSPQDALTILQAQTADLLG</sequence>
<dbReference type="GO" id="GO:0002161">
    <property type="term" value="F:aminoacyl-tRNA deacylase activity"/>
    <property type="evidence" value="ECO:0007669"/>
    <property type="project" value="InterPro"/>
</dbReference>
<dbReference type="Gene3D" id="3.90.960.10">
    <property type="entry name" value="YbaK/aminoacyl-tRNA synthetase-associated domain"/>
    <property type="match status" value="1"/>
</dbReference>
<dbReference type="SUPFAM" id="SSF55826">
    <property type="entry name" value="YbaK/ProRS associated domain"/>
    <property type="match status" value="1"/>
</dbReference>
<dbReference type="EC" id="4.2.-.-" evidence="4"/>
<evidence type="ECO:0000256" key="3">
    <source>
        <dbReference type="ARBA" id="ARBA00023239"/>
    </source>
</evidence>
<dbReference type="RefSeq" id="WP_338030787.1">
    <property type="nucleotide sequence ID" value="NZ_CP060244.1"/>
</dbReference>
<evidence type="ECO:0000256" key="1">
    <source>
        <dbReference type="ARBA" id="ARBA00009798"/>
    </source>
</evidence>
<name>A0A7H1NQY3_9PROT</name>
<dbReference type="Pfam" id="PF04073">
    <property type="entry name" value="tRNA_edit"/>
    <property type="match status" value="1"/>
</dbReference>
<gene>
    <name evidence="6" type="primary">ybaK</name>
    <name evidence="6" type="ORF">JGUZn3_09620</name>
</gene>
<protein>
    <recommendedName>
        <fullName evidence="4">Cys-tRNA(Pro)/Cys-tRNA(Cys) deacylase</fullName>
        <ecNumber evidence="4">4.2.-.-</ecNumber>
    </recommendedName>
</protein>
<comment type="similarity">
    <text evidence="1 4">Belongs to the prolyl-tRNA editing family. YbaK/EbsC subfamily.</text>
</comment>
<dbReference type="PIRSF" id="PIRSF006181">
    <property type="entry name" value="EbsC_YbaK"/>
    <property type="match status" value="1"/>
</dbReference>
<reference evidence="6 7" key="1">
    <citation type="submission" date="2020-08" db="EMBL/GenBank/DDBJ databases">
        <title>Complete genome sequence of Entomobacter blattae G55GP.</title>
        <authorList>
            <person name="Poehlein A."/>
            <person name="Guzman J."/>
            <person name="Daniel R."/>
            <person name="Vilcinskas A."/>
        </authorList>
    </citation>
    <scope>NUCLEOTIDE SEQUENCE [LARGE SCALE GENOMIC DNA]</scope>
    <source>
        <strain evidence="6 7">G55GP</strain>
    </source>
</reference>
<dbReference type="GO" id="GO:0006412">
    <property type="term" value="P:translation"/>
    <property type="evidence" value="ECO:0007669"/>
    <property type="project" value="UniProtKB-KW"/>
</dbReference>
<dbReference type="AlphaFoldDB" id="A0A7H1NQY3"/>
<evidence type="ECO:0000313" key="6">
    <source>
        <dbReference type="EMBL" id="QNT78193.1"/>
    </source>
</evidence>
<evidence type="ECO:0000313" key="7">
    <source>
        <dbReference type="Proteomes" id="UP000516349"/>
    </source>
</evidence>
<proteinExistence type="inferred from homology"/>
<evidence type="ECO:0000256" key="4">
    <source>
        <dbReference type="PIRNR" id="PIRNR006181"/>
    </source>
</evidence>
<dbReference type="GO" id="GO:0016829">
    <property type="term" value="F:lyase activity"/>
    <property type="evidence" value="ECO:0007669"/>
    <property type="project" value="UniProtKB-KW"/>
</dbReference>
<dbReference type="InterPro" id="IPR004369">
    <property type="entry name" value="Prolyl-tRNA_editing_YbaK/EbsC"/>
</dbReference>
<organism evidence="6 7">
    <name type="scientific">Entomobacter blattae</name>
    <dbReference type="NCBI Taxonomy" id="2762277"/>
    <lineage>
        <taxon>Bacteria</taxon>
        <taxon>Pseudomonadati</taxon>
        <taxon>Pseudomonadota</taxon>
        <taxon>Alphaproteobacteria</taxon>
        <taxon>Acetobacterales</taxon>
        <taxon>Acetobacteraceae</taxon>
        <taxon>Entomobacter</taxon>
    </lineage>
</organism>
<dbReference type="CDD" id="cd00002">
    <property type="entry name" value="YbaK_deacylase"/>
    <property type="match status" value="1"/>
</dbReference>
<dbReference type="Proteomes" id="UP000516349">
    <property type="component" value="Chromosome"/>
</dbReference>
<dbReference type="KEGG" id="ebla:JGUZn3_09620"/>
<dbReference type="EMBL" id="CP060244">
    <property type="protein sequence ID" value="QNT78193.1"/>
    <property type="molecule type" value="Genomic_DNA"/>
</dbReference>
<feature type="domain" description="YbaK/aminoacyl-tRNA synthetase-associated" evidence="5">
    <location>
        <begin position="46"/>
        <end position="156"/>
    </location>
</feature>
<keyword evidence="3 4" id="KW-0456">Lyase</keyword>
<dbReference type="InterPro" id="IPR007214">
    <property type="entry name" value="YbaK/aa-tRNA-synth-assoc-dom"/>
</dbReference>
<dbReference type="InterPro" id="IPR036754">
    <property type="entry name" value="YbaK/aa-tRNA-synt-asso_dom_sf"/>
</dbReference>
<accession>A0A7H1NQY3</accession>
<keyword evidence="7" id="KW-1185">Reference proteome</keyword>